<organism evidence="3 4">
    <name type="scientific">Thermanaerosceptrum fracticalcis</name>
    <dbReference type="NCBI Taxonomy" id="1712410"/>
    <lineage>
        <taxon>Bacteria</taxon>
        <taxon>Bacillati</taxon>
        <taxon>Bacillota</taxon>
        <taxon>Clostridia</taxon>
        <taxon>Eubacteriales</taxon>
        <taxon>Peptococcaceae</taxon>
        <taxon>Thermanaerosceptrum</taxon>
    </lineage>
</organism>
<keyword evidence="2" id="KW-0732">Signal</keyword>
<name>A0A7G6E7K6_THEFR</name>
<evidence type="ECO:0000256" key="2">
    <source>
        <dbReference type="SAM" id="SignalP"/>
    </source>
</evidence>
<accession>A0A7G6E7K6</accession>
<protein>
    <submittedName>
        <fullName evidence="3">Tripartite tricarboxylate transporter substrate binding protein</fullName>
    </submittedName>
</protein>
<dbReference type="EMBL" id="CP045798">
    <property type="protein sequence ID" value="QNB48060.1"/>
    <property type="molecule type" value="Genomic_DNA"/>
</dbReference>
<dbReference type="Pfam" id="PF03401">
    <property type="entry name" value="TctC"/>
    <property type="match status" value="1"/>
</dbReference>
<gene>
    <name evidence="3" type="ORF">BR63_18385</name>
</gene>
<dbReference type="AlphaFoldDB" id="A0A7G6E7K6"/>
<dbReference type="InterPro" id="IPR042100">
    <property type="entry name" value="Bug_dom1"/>
</dbReference>
<dbReference type="PIRSF" id="PIRSF017082">
    <property type="entry name" value="YflP"/>
    <property type="match status" value="1"/>
</dbReference>
<dbReference type="CDD" id="cd07012">
    <property type="entry name" value="PBP2_Bug_TTT"/>
    <property type="match status" value="1"/>
</dbReference>
<dbReference type="RefSeq" id="WP_081908030.1">
    <property type="nucleotide sequence ID" value="NZ_CP045798.1"/>
</dbReference>
<dbReference type="InterPro" id="IPR005064">
    <property type="entry name" value="BUG"/>
</dbReference>
<proteinExistence type="inferred from homology"/>
<feature type="signal peptide" evidence="2">
    <location>
        <begin position="1"/>
        <end position="23"/>
    </location>
</feature>
<dbReference type="PANTHER" id="PTHR42928:SF5">
    <property type="entry name" value="BLR1237 PROTEIN"/>
    <property type="match status" value="1"/>
</dbReference>
<dbReference type="Proteomes" id="UP000515847">
    <property type="component" value="Chromosome"/>
</dbReference>
<evidence type="ECO:0000313" key="4">
    <source>
        <dbReference type="Proteomes" id="UP000515847"/>
    </source>
</evidence>
<evidence type="ECO:0000313" key="3">
    <source>
        <dbReference type="EMBL" id="QNB48060.1"/>
    </source>
</evidence>
<dbReference type="KEGG" id="tfr:BR63_18385"/>
<reference evidence="3 4" key="1">
    <citation type="journal article" date="2019" name="Front. Microbiol.">
        <title>Thermoanaerosceptrum fracticalcis gen. nov. sp. nov., a Novel Fumarate-Fermenting Microorganism From a Deep Fractured Carbonate Aquifer of the US Great Basin.</title>
        <authorList>
            <person name="Hamilton-Brehm S.D."/>
            <person name="Stewart L.E."/>
            <person name="Zavarin M."/>
            <person name="Caldwell M."/>
            <person name="Lawson P.A."/>
            <person name="Onstott T.C."/>
            <person name="Grzymski J."/>
            <person name="Neveux I."/>
            <person name="Lollar B.S."/>
            <person name="Russell C.E."/>
            <person name="Moser D.P."/>
        </authorList>
    </citation>
    <scope>NUCLEOTIDE SEQUENCE [LARGE SCALE GENOMIC DNA]</scope>
    <source>
        <strain evidence="3 4">DRI-13</strain>
    </source>
</reference>
<dbReference type="Gene3D" id="3.40.190.10">
    <property type="entry name" value="Periplasmic binding protein-like II"/>
    <property type="match status" value="1"/>
</dbReference>
<dbReference type="PROSITE" id="PS51257">
    <property type="entry name" value="PROKAR_LIPOPROTEIN"/>
    <property type="match status" value="1"/>
</dbReference>
<feature type="chain" id="PRO_5039671577" evidence="2">
    <location>
        <begin position="24"/>
        <end position="333"/>
    </location>
</feature>
<keyword evidence="4" id="KW-1185">Reference proteome</keyword>
<dbReference type="OrthoDB" id="8880247at2"/>
<comment type="similarity">
    <text evidence="1">Belongs to the UPF0065 (bug) family.</text>
</comment>
<dbReference type="Gene3D" id="3.40.190.150">
    <property type="entry name" value="Bordetella uptake gene, domain 1"/>
    <property type="match status" value="1"/>
</dbReference>
<dbReference type="PANTHER" id="PTHR42928">
    <property type="entry name" value="TRICARBOXYLATE-BINDING PROTEIN"/>
    <property type="match status" value="1"/>
</dbReference>
<sequence>MMRKNSKLLALAVICLFTLAILAGCGGGEKGAAKKDDKYPSKPINVIVSYAAGGGTDVGARILLPYVEKELGVPLNVINKPGGGGWVGWTDLLKADPDGYTIGYINTPNLMTGYLDPQYKRDKTIDDFAVIANHVLDYGAIAINPKETRFKDLKELLEYAKKNEVTATTTGVGSDDHIAILKINKALGTKFVPVHTKGAAEGKASVMGGHVDTYFANVGEVLAPHKSGELKTIGVMAPERSEFFPDIPTLKEAGADVTSWSGRGLAAPKGIDPAKLEKLVAAFEKAMKNEEHIQKMKDMGLAPKFMKGEEYVKFLKDDEKGVIEVSDLLGWKK</sequence>
<evidence type="ECO:0000256" key="1">
    <source>
        <dbReference type="ARBA" id="ARBA00006987"/>
    </source>
</evidence>
<dbReference type="SUPFAM" id="SSF53850">
    <property type="entry name" value="Periplasmic binding protein-like II"/>
    <property type="match status" value="1"/>
</dbReference>